<feature type="region of interest" description="Disordered" evidence="1">
    <location>
        <begin position="147"/>
        <end position="171"/>
    </location>
</feature>
<organism evidence="2 3">
    <name type="scientific">Protopolystoma xenopodis</name>
    <dbReference type="NCBI Taxonomy" id="117903"/>
    <lineage>
        <taxon>Eukaryota</taxon>
        <taxon>Metazoa</taxon>
        <taxon>Spiralia</taxon>
        <taxon>Lophotrochozoa</taxon>
        <taxon>Platyhelminthes</taxon>
        <taxon>Monogenea</taxon>
        <taxon>Polyopisthocotylea</taxon>
        <taxon>Polystomatidea</taxon>
        <taxon>Polystomatidae</taxon>
        <taxon>Protopolystoma</taxon>
    </lineage>
</organism>
<dbReference type="AlphaFoldDB" id="A0A3S5AEA0"/>
<evidence type="ECO:0000313" key="2">
    <source>
        <dbReference type="EMBL" id="VEL21764.1"/>
    </source>
</evidence>
<name>A0A3S5AEA0_9PLAT</name>
<gene>
    <name evidence="2" type="ORF">PXEA_LOCUS15204</name>
</gene>
<dbReference type="Proteomes" id="UP000784294">
    <property type="component" value="Unassembled WGS sequence"/>
</dbReference>
<protein>
    <submittedName>
        <fullName evidence="2">Uncharacterized protein</fullName>
    </submittedName>
</protein>
<reference evidence="2" key="1">
    <citation type="submission" date="2018-11" db="EMBL/GenBank/DDBJ databases">
        <authorList>
            <consortium name="Pathogen Informatics"/>
        </authorList>
    </citation>
    <scope>NUCLEOTIDE SEQUENCE</scope>
</reference>
<keyword evidence="3" id="KW-1185">Reference proteome</keyword>
<evidence type="ECO:0000256" key="1">
    <source>
        <dbReference type="SAM" id="MobiDB-lite"/>
    </source>
</evidence>
<sequence>MGKEEKRKNRRLLAVPAWADFATSPPLPAVFDATAASLLAYRQTPRLGPSGSGRLCGLLLPSPGPTPPTVKVVSPKTASAFCHVSEDLLFPPPSEVAFWTPTLPLLPNLHSVDVEDSSRLCGVPRTKQLLPNADFLKDGIAEPALGSSKLRSEPVSGECQMHSLPQIPESE</sequence>
<accession>A0A3S5AEA0</accession>
<comment type="caution">
    <text evidence="2">The sequence shown here is derived from an EMBL/GenBank/DDBJ whole genome shotgun (WGS) entry which is preliminary data.</text>
</comment>
<proteinExistence type="predicted"/>
<evidence type="ECO:0000313" key="3">
    <source>
        <dbReference type="Proteomes" id="UP000784294"/>
    </source>
</evidence>
<dbReference type="EMBL" id="CAAALY010052991">
    <property type="protein sequence ID" value="VEL21764.1"/>
    <property type="molecule type" value="Genomic_DNA"/>
</dbReference>